<organism evidence="1 2">
    <name type="scientific">Thelonectria olida</name>
    <dbReference type="NCBI Taxonomy" id="1576542"/>
    <lineage>
        <taxon>Eukaryota</taxon>
        <taxon>Fungi</taxon>
        <taxon>Dikarya</taxon>
        <taxon>Ascomycota</taxon>
        <taxon>Pezizomycotina</taxon>
        <taxon>Sordariomycetes</taxon>
        <taxon>Hypocreomycetidae</taxon>
        <taxon>Hypocreales</taxon>
        <taxon>Nectriaceae</taxon>
        <taxon>Thelonectria</taxon>
    </lineage>
</organism>
<dbReference type="OrthoDB" id="2364174at2759"/>
<evidence type="ECO:0000313" key="2">
    <source>
        <dbReference type="Proteomes" id="UP000777438"/>
    </source>
</evidence>
<dbReference type="EMBL" id="JAGPYM010000006">
    <property type="protein sequence ID" value="KAH6893372.1"/>
    <property type="molecule type" value="Genomic_DNA"/>
</dbReference>
<dbReference type="AlphaFoldDB" id="A0A9P9ASF0"/>
<keyword evidence="2" id="KW-1185">Reference proteome</keyword>
<name>A0A9P9ASF0_9HYPO</name>
<protein>
    <submittedName>
        <fullName evidence="1">Uncharacterized protein</fullName>
    </submittedName>
</protein>
<proteinExistence type="predicted"/>
<gene>
    <name evidence="1" type="ORF">B0T10DRAFT_592328</name>
</gene>
<sequence>MPRLPPAEKLPLAVRKNVRDEWENNRESYEKRFSDLLGVEWKINITPAAIYPYAEEGSYGHSSLGACIKSYIEGAEYQLKYYIEKAGDLLKDDINSIAHAHVITMDFDEDKLFSYCGVKVTPEGELAILFAEGYLGTNVDHAMEKSNLAKALDNAPNDKPLNHTARVGIKEDYDPKIAAAQAELNKYLGKEVPFDPNFDETWAKLKASSETRDDYPTNLGSFTLKYLEGLNWYLKCQKFDTDDMLQEGLTEALENNAVKFRIVDKLSRSYNEPVVEDGVLYLQTTAANWGTNVDNIADGLIELL</sequence>
<comment type="caution">
    <text evidence="1">The sequence shown here is derived from an EMBL/GenBank/DDBJ whole genome shotgun (WGS) entry which is preliminary data.</text>
</comment>
<accession>A0A9P9ASF0</accession>
<reference evidence="1 2" key="1">
    <citation type="journal article" date="2021" name="Nat. Commun.">
        <title>Genetic determinants of endophytism in the Arabidopsis root mycobiome.</title>
        <authorList>
            <person name="Mesny F."/>
            <person name="Miyauchi S."/>
            <person name="Thiergart T."/>
            <person name="Pickel B."/>
            <person name="Atanasova L."/>
            <person name="Karlsson M."/>
            <person name="Huettel B."/>
            <person name="Barry K.W."/>
            <person name="Haridas S."/>
            <person name="Chen C."/>
            <person name="Bauer D."/>
            <person name="Andreopoulos W."/>
            <person name="Pangilinan J."/>
            <person name="LaButti K."/>
            <person name="Riley R."/>
            <person name="Lipzen A."/>
            <person name="Clum A."/>
            <person name="Drula E."/>
            <person name="Henrissat B."/>
            <person name="Kohler A."/>
            <person name="Grigoriev I.V."/>
            <person name="Martin F.M."/>
            <person name="Hacquard S."/>
        </authorList>
    </citation>
    <scope>NUCLEOTIDE SEQUENCE [LARGE SCALE GENOMIC DNA]</scope>
    <source>
        <strain evidence="1 2">MPI-CAGE-CH-0241</strain>
    </source>
</reference>
<evidence type="ECO:0000313" key="1">
    <source>
        <dbReference type="EMBL" id="KAH6893372.1"/>
    </source>
</evidence>
<dbReference type="Proteomes" id="UP000777438">
    <property type="component" value="Unassembled WGS sequence"/>
</dbReference>